<protein>
    <submittedName>
        <fullName evidence="1">Aminotransferase DegT</fullName>
    </submittedName>
</protein>
<sequence length="286" mass="31318">MTKQIIPAARRYFEPESISWVADRIRKLLASEEYLSLGRYCEVFEEEVRRYIGVKYCAVCGSGTDALELILRAAGTAGGRVIIPVTENPAAALAVIRSGAFPVFVDSLHDFSPDPGLVERILSREGDVRAVLGFHGGGFISESVEELRRLCNENNVAFLEDAAHAFGSMLRGVKAGAIGLAAAFSLYATKVLTAGEGGLVTTSNQKLEGKVRTLRNYGLENNELTEIGLSSRMAEAQAIIGIAQLRTIENNIRRREEIAKLYEERLETITGVEPIPKPPSLRPNYY</sequence>
<accession>A0A833EAA9</accession>
<evidence type="ECO:0000313" key="1">
    <source>
        <dbReference type="EMBL" id="HIQ29535.1"/>
    </source>
</evidence>
<keyword evidence="1" id="KW-0032">Aminotransferase</keyword>
<dbReference type="InterPro" id="IPR015421">
    <property type="entry name" value="PyrdxlP-dep_Trfase_major"/>
</dbReference>
<evidence type="ECO:0000313" key="2">
    <source>
        <dbReference type="Proteomes" id="UP000608579"/>
    </source>
</evidence>
<proteinExistence type="predicted"/>
<dbReference type="Pfam" id="PF01041">
    <property type="entry name" value="DegT_DnrJ_EryC1"/>
    <property type="match status" value="1"/>
</dbReference>
<dbReference type="EMBL" id="DQVM01000059">
    <property type="protein sequence ID" value="HIQ29535.1"/>
    <property type="molecule type" value="Genomic_DNA"/>
</dbReference>
<dbReference type="PANTHER" id="PTHR30244">
    <property type="entry name" value="TRANSAMINASE"/>
    <property type="match status" value="1"/>
</dbReference>
<name>A0A833EAA9_CALS0</name>
<organism evidence="1 2">
    <name type="scientific">Caldiarchaeum subterraneum</name>
    <dbReference type="NCBI Taxonomy" id="311458"/>
    <lineage>
        <taxon>Archaea</taxon>
        <taxon>Nitrososphaerota</taxon>
        <taxon>Candidatus Caldarchaeales</taxon>
        <taxon>Candidatus Caldarchaeaceae</taxon>
        <taxon>Candidatus Caldarchaeum</taxon>
    </lineage>
</organism>
<dbReference type="AlphaFoldDB" id="A0A833EAA9"/>
<dbReference type="GO" id="GO:0000271">
    <property type="term" value="P:polysaccharide biosynthetic process"/>
    <property type="evidence" value="ECO:0007669"/>
    <property type="project" value="TreeGrafter"/>
</dbReference>
<dbReference type="PANTHER" id="PTHR30244:SF34">
    <property type="entry name" value="DTDP-4-AMINO-4,6-DIDEOXYGALACTOSE TRANSAMINASE"/>
    <property type="match status" value="1"/>
</dbReference>
<comment type="caution">
    <text evidence="1">The sequence shown here is derived from an EMBL/GenBank/DDBJ whole genome shotgun (WGS) entry which is preliminary data.</text>
</comment>
<feature type="non-terminal residue" evidence="1">
    <location>
        <position position="286"/>
    </location>
</feature>
<dbReference type="Gene3D" id="3.40.640.10">
    <property type="entry name" value="Type I PLP-dependent aspartate aminotransferase-like (Major domain)"/>
    <property type="match status" value="1"/>
</dbReference>
<dbReference type="Proteomes" id="UP000608579">
    <property type="component" value="Unassembled WGS sequence"/>
</dbReference>
<keyword evidence="1" id="KW-0808">Transferase</keyword>
<dbReference type="InterPro" id="IPR000653">
    <property type="entry name" value="DegT/StrS_aminotransferase"/>
</dbReference>
<dbReference type="SUPFAM" id="SSF53383">
    <property type="entry name" value="PLP-dependent transferases"/>
    <property type="match status" value="1"/>
</dbReference>
<dbReference type="InterPro" id="IPR015424">
    <property type="entry name" value="PyrdxlP-dep_Trfase"/>
</dbReference>
<dbReference type="GO" id="GO:0030170">
    <property type="term" value="F:pyridoxal phosphate binding"/>
    <property type="evidence" value="ECO:0007669"/>
    <property type="project" value="TreeGrafter"/>
</dbReference>
<reference evidence="1" key="1">
    <citation type="journal article" date="2020" name="ISME J.">
        <title>Gammaproteobacteria mediating utilization of methyl-, sulfur- and petroleum organic compounds in deep ocean hydrothermal plumes.</title>
        <authorList>
            <person name="Zhou Z."/>
            <person name="Liu Y."/>
            <person name="Pan J."/>
            <person name="Cron B.R."/>
            <person name="Toner B.M."/>
            <person name="Anantharaman K."/>
            <person name="Breier J.A."/>
            <person name="Dick G.J."/>
            <person name="Li M."/>
        </authorList>
    </citation>
    <scope>NUCLEOTIDE SEQUENCE</scope>
    <source>
        <strain evidence="1">SZUA-1515</strain>
    </source>
</reference>
<gene>
    <name evidence="1" type="ORF">EYH45_03120</name>
</gene>
<dbReference type="GO" id="GO:0008483">
    <property type="term" value="F:transaminase activity"/>
    <property type="evidence" value="ECO:0007669"/>
    <property type="project" value="UniProtKB-KW"/>
</dbReference>